<accession>A0A8D9EPF6</accession>
<dbReference type="EMBL" id="HBUF01554862">
    <property type="protein sequence ID" value="CAG6760109.1"/>
    <property type="molecule type" value="Transcribed_RNA"/>
</dbReference>
<protein>
    <submittedName>
        <fullName evidence="1">Uncharacterized protein</fullName>
    </submittedName>
</protein>
<sequence length="284" mass="32576">MLSTYTILNKEKEHLLGMFCSHLSIDKTIEETLIQNLKLSVQSVYQSYEAICQSRKKGTSPSCNISTIDQSWVDTFSRIYELKVNEIKTKMDLNKLVAIFKICVIQVSHVLKGYCDRQDGSLSKRIPLYPHLRVLEDPILKFVDKFVTKAIELSSQNSNNFLDMLSDLSSIYLEHKVLLLRLNSPTDSGAIVKQLESLFQNAFPDSIEPRLDTFLKCESLNNLVASFVCPLLRQILDQCARLQNKYDTITFGTYVKFILVYARLYKLSKQAKLDSELVLEQARI</sequence>
<proteinExistence type="predicted"/>
<reference evidence="1" key="1">
    <citation type="submission" date="2021-05" db="EMBL/GenBank/DDBJ databases">
        <authorList>
            <person name="Alioto T."/>
            <person name="Alioto T."/>
            <person name="Gomez Garrido J."/>
        </authorList>
    </citation>
    <scope>NUCLEOTIDE SEQUENCE</scope>
</reference>
<organism evidence="1">
    <name type="scientific">Cacopsylla melanoneura</name>
    <dbReference type="NCBI Taxonomy" id="428564"/>
    <lineage>
        <taxon>Eukaryota</taxon>
        <taxon>Metazoa</taxon>
        <taxon>Ecdysozoa</taxon>
        <taxon>Arthropoda</taxon>
        <taxon>Hexapoda</taxon>
        <taxon>Insecta</taxon>
        <taxon>Pterygota</taxon>
        <taxon>Neoptera</taxon>
        <taxon>Paraneoptera</taxon>
        <taxon>Hemiptera</taxon>
        <taxon>Sternorrhyncha</taxon>
        <taxon>Psylloidea</taxon>
        <taxon>Psyllidae</taxon>
        <taxon>Psyllinae</taxon>
        <taxon>Cacopsylla</taxon>
    </lineage>
</organism>
<evidence type="ECO:0000313" key="1">
    <source>
        <dbReference type="EMBL" id="CAG6760109.1"/>
    </source>
</evidence>
<dbReference type="AlphaFoldDB" id="A0A8D9EPF6"/>
<name>A0A8D9EPF6_9HEMI</name>